<gene>
    <name evidence="1" type="ORF">BN1804_00772</name>
</gene>
<evidence type="ECO:0000313" key="2">
    <source>
        <dbReference type="Proteomes" id="UP000183920"/>
    </source>
</evidence>
<accession>A0A0G4Q2T7</accession>
<dbReference type="AlphaFoldDB" id="A0A0G4Q2T7"/>
<dbReference type="Pfam" id="PF05939">
    <property type="entry name" value="Phage_min_tail"/>
    <property type="match status" value="1"/>
</dbReference>
<evidence type="ECO:0000313" key="1">
    <source>
        <dbReference type="EMBL" id="CRL60140.1"/>
    </source>
</evidence>
<dbReference type="Proteomes" id="UP000183920">
    <property type="component" value="Unassembled WGS sequence"/>
</dbReference>
<dbReference type="InterPro" id="IPR010265">
    <property type="entry name" value="Phage_lambda_TipM"/>
</dbReference>
<name>A0A0G4Q2T7_9GAMM</name>
<dbReference type="RefSeq" id="WP_072063045.1">
    <property type="nucleotide sequence ID" value="NZ_CVRY01000002.1"/>
</dbReference>
<sequence>MEEFKWRPETAYQVGNDPKVKVAKFGNGYEQRVKDGINNQLKTYQLSFIKHADIGKQIDEFLKARGAVESFLWLTSDDNSKRKFVCRGWQVTPRTSVWQIDCTFEEVVA</sequence>
<dbReference type="EMBL" id="CVRY01000002">
    <property type="protein sequence ID" value="CRL60140.1"/>
    <property type="molecule type" value="Genomic_DNA"/>
</dbReference>
<reference evidence="2" key="1">
    <citation type="submission" date="2015-06" db="EMBL/GenBank/DDBJ databases">
        <authorList>
            <person name="Urmite Genomes"/>
        </authorList>
    </citation>
    <scope>NUCLEOTIDE SEQUENCE [LARGE SCALE GENOMIC DNA]</scope>
    <source>
        <strain evidence="2">CSUR P1867</strain>
    </source>
</reference>
<proteinExistence type="predicted"/>
<protein>
    <submittedName>
        <fullName evidence="1">Phage minor tail protein</fullName>
    </submittedName>
</protein>
<organism evidence="1 2">
    <name type="scientific">Proteus penneri</name>
    <dbReference type="NCBI Taxonomy" id="102862"/>
    <lineage>
        <taxon>Bacteria</taxon>
        <taxon>Pseudomonadati</taxon>
        <taxon>Pseudomonadota</taxon>
        <taxon>Gammaproteobacteria</taxon>
        <taxon>Enterobacterales</taxon>
        <taxon>Morganellaceae</taxon>
        <taxon>Proteus</taxon>
    </lineage>
</organism>